<comment type="caution">
    <text evidence="6">The sequence shown here is derived from an EMBL/GenBank/DDBJ whole genome shotgun (WGS) entry which is preliminary data.</text>
</comment>
<keyword evidence="1" id="KW-0235">DNA replication</keyword>
<dbReference type="SUPFAM" id="SSF46565">
    <property type="entry name" value="Chaperone J-domain"/>
    <property type="match status" value="1"/>
</dbReference>
<dbReference type="OrthoDB" id="9779889at2"/>
<dbReference type="PANTHER" id="PTHR44145">
    <property type="entry name" value="DNAJ HOMOLOG SUBFAMILY A MEMBER 3, MITOCHONDRIAL"/>
    <property type="match status" value="1"/>
</dbReference>
<accession>A0A559J5I5</accession>
<dbReference type="CDD" id="cd06257">
    <property type="entry name" value="DnaJ"/>
    <property type="match status" value="1"/>
</dbReference>
<dbReference type="InterPro" id="IPR051938">
    <property type="entry name" value="Apopto_cytoskel_mod"/>
</dbReference>
<proteinExistence type="predicted"/>
<sequence>MNYYERLEIAPNATDQMIKTAYRRLAKQYHPDTNGGSREAELVFKQVQQAYETLSNSETRRQYDASLQRSEANTARKDIPVDTASPFERYFGFNARTNQASDSKRNTTQNGPIDTASLFNRFFGGKG</sequence>
<dbReference type="PRINTS" id="PR00625">
    <property type="entry name" value="JDOMAIN"/>
</dbReference>
<organism evidence="6 7">
    <name type="scientific">Cohnella terricola</name>
    <dbReference type="NCBI Taxonomy" id="1289167"/>
    <lineage>
        <taxon>Bacteria</taxon>
        <taxon>Bacillati</taxon>
        <taxon>Bacillota</taxon>
        <taxon>Bacilli</taxon>
        <taxon>Bacillales</taxon>
        <taxon>Paenibacillaceae</taxon>
        <taxon>Cohnella</taxon>
    </lineage>
</organism>
<dbReference type="Gene3D" id="1.10.287.110">
    <property type="entry name" value="DnaJ domain"/>
    <property type="match status" value="1"/>
</dbReference>
<protein>
    <submittedName>
        <fullName evidence="6">J domain-containing protein</fullName>
    </submittedName>
</protein>
<dbReference type="PROSITE" id="PS00636">
    <property type="entry name" value="DNAJ_1"/>
    <property type="match status" value="1"/>
</dbReference>
<dbReference type="SMART" id="SM00271">
    <property type="entry name" value="DnaJ"/>
    <property type="match status" value="1"/>
</dbReference>
<dbReference type="RefSeq" id="WP_144707210.1">
    <property type="nucleotide sequence ID" value="NZ_VNJJ01000025.1"/>
</dbReference>
<dbReference type="GO" id="GO:0006260">
    <property type="term" value="P:DNA replication"/>
    <property type="evidence" value="ECO:0007669"/>
    <property type="project" value="UniProtKB-KW"/>
</dbReference>
<feature type="domain" description="J" evidence="5">
    <location>
        <begin position="2"/>
        <end position="67"/>
    </location>
</feature>
<feature type="compositionally biased region" description="Polar residues" evidence="4">
    <location>
        <begin position="95"/>
        <end position="112"/>
    </location>
</feature>
<dbReference type="InterPro" id="IPR001623">
    <property type="entry name" value="DnaJ_domain"/>
</dbReference>
<evidence type="ECO:0000313" key="7">
    <source>
        <dbReference type="Proteomes" id="UP000316330"/>
    </source>
</evidence>
<dbReference type="PROSITE" id="PS50076">
    <property type="entry name" value="DNAJ_2"/>
    <property type="match status" value="1"/>
</dbReference>
<gene>
    <name evidence="6" type="ORF">FPZ45_24065</name>
</gene>
<evidence type="ECO:0000256" key="3">
    <source>
        <dbReference type="ARBA" id="ARBA00023186"/>
    </source>
</evidence>
<evidence type="ECO:0000256" key="1">
    <source>
        <dbReference type="ARBA" id="ARBA00022705"/>
    </source>
</evidence>
<dbReference type="Proteomes" id="UP000316330">
    <property type="component" value="Unassembled WGS sequence"/>
</dbReference>
<name>A0A559J5I5_9BACL</name>
<evidence type="ECO:0000313" key="6">
    <source>
        <dbReference type="EMBL" id="TVX95086.1"/>
    </source>
</evidence>
<feature type="region of interest" description="Disordered" evidence="4">
    <location>
        <begin position="55"/>
        <end position="81"/>
    </location>
</feature>
<feature type="region of interest" description="Disordered" evidence="4">
    <location>
        <begin position="94"/>
        <end position="113"/>
    </location>
</feature>
<keyword evidence="7" id="KW-1185">Reference proteome</keyword>
<keyword evidence="3" id="KW-0143">Chaperone</keyword>
<dbReference type="InterPro" id="IPR036869">
    <property type="entry name" value="J_dom_sf"/>
</dbReference>
<reference evidence="6 7" key="1">
    <citation type="submission" date="2019-07" db="EMBL/GenBank/DDBJ databases">
        <authorList>
            <person name="Kim J."/>
        </authorList>
    </citation>
    <scope>NUCLEOTIDE SEQUENCE [LARGE SCALE GENOMIC DNA]</scope>
    <source>
        <strain evidence="6 7">G13</strain>
    </source>
</reference>
<dbReference type="AlphaFoldDB" id="A0A559J5I5"/>
<dbReference type="InterPro" id="IPR018253">
    <property type="entry name" value="DnaJ_domain_CS"/>
</dbReference>
<dbReference type="EMBL" id="VNJJ01000025">
    <property type="protein sequence ID" value="TVX95086.1"/>
    <property type="molecule type" value="Genomic_DNA"/>
</dbReference>
<dbReference type="PANTHER" id="PTHR44145:SF3">
    <property type="entry name" value="DNAJ HOMOLOG SUBFAMILY A MEMBER 3, MITOCHONDRIAL"/>
    <property type="match status" value="1"/>
</dbReference>
<keyword evidence="2" id="KW-0346">Stress response</keyword>
<dbReference type="Pfam" id="PF00226">
    <property type="entry name" value="DnaJ"/>
    <property type="match status" value="1"/>
</dbReference>
<evidence type="ECO:0000256" key="2">
    <source>
        <dbReference type="ARBA" id="ARBA00023016"/>
    </source>
</evidence>
<evidence type="ECO:0000256" key="4">
    <source>
        <dbReference type="SAM" id="MobiDB-lite"/>
    </source>
</evidence>
<evidence type="ECO:0000259" key="5">
    <source>
        <dbReference type="PROSITE" id="PS50076"/>
    </source>
</evidence>